<dbReference type="GO" id="GO:0044715">
    <property type="term" value="F:8-oxo-dGDP phosphatase activity"/>
    <property type="evidence" value="ECO:0007669"/>
    <property type="project" value="UniProtKB-ARBA"/>
</dbReference>
<dbReference type="PANTHER" id="PTHR13622:SF8">
    <property type="entry name" value="THIAMIN PYROPHOSPHOKINASE 1"/>
    <property type="match status" value="1"/>
</dbReference>
<dbReference type="InterPro" id="IPR031804">
    <property type="entry name" value="DUF4743"/>
</dbReference>
<sequence>MKNMNSLLQNSPSELLKLAKKFNCFYLTGLHQGVCKPFLVAGHQVGLIRPNVLKHLERFPETFRITDRFVELNPAFRDYRERTTNVAEVLQHLRKENEISALKGWRDECFEVSTPICHESLLEMDRSAICLFGIRNYGVSVTGYLYHPTKGLCIWLQQRSFTKQTWPGKWDCFVSGGLAVGYGILETTIKEAAEEASVEGDLVKKLVPAGCVSFYFESERGLFPNTEYVYDLELPLDFNPQNADGEVETFELLTAEECIQRALSPQFKTTSAPVLIDFLIRKGYINPENEPNYRYLVELLHVPLQSIYNWPYTMVNTVNGEDQVKNNVN</sequence>
<dbReference type="Gene3D" id="3.90.79.10">
    <property type="entry name" value="Nucleoside Triphosphate Pyrophosphohydrolase"/>
    <property type="match status" value="1"/>
</dbReference>
<dbReference type="FunFam" id="3.90.79.10:FF:000019">
    <property type="entry name" value="Thiamin pyrophosphokinase, putative"/>
    <property type="match status" value="1"/>
</dbReference>
<dbReference type="EMBL" id="JBEDNZ010000007">
    <property type="protein sequence ID" value="KAL0840477.1"/>
    <property type="molecule type" value="Genomic_DNA"/>
</dbReference>
<protein>
    <recommendedName>
        <fullName evidence="1">Nudix hydrolase domain-containing protein</fullName>
    </recommendedName>
</protein>
<dbReference type="Proteomes" id="UP001549921">
    <property type="component" value="Unassembled WGS sequence"/>
</dbReference>
<dbReference type="AlphaFoldDB" id="A0ABD0TAR7"/>
<organism evidence="2 5">
    <name type="scientific">Loxostege sticticalis</name>
    <name type="common">Beet webworm moth</name>
    <dbReference type="NCBI Taxonomy" id="481309"/>
    <lineage>
        <taxon>Eukaryota</taxon>
        <taxon>Metazoa</taxon>
        <taxon>Ecdysozoa</taxon>
        <taxon>Arthropoda</taxon>
        <taxon>Hexapoda</taxon>
        <taxon>Insecta</taxon>
        <taxon>Pterygota</taxon>
        <taxon>Neoptera</taxon>
        <taxon>Endopterygota</taxon>
        <taxon>Lepidoptera</taxon>
        <taxon>Glossata</taxon>
        <taxon>Ditrysia</taxon>
        <taxon>Pyraloidea</taxon>
        <taxon>Crambidae</taxon>
        <taxon>Pyraustinae</taxon>
        <taxon>Loxostege</taxon>
    </lineage>
</organism>
<evidence type="ECO:0000259" key="1">
    <source>
        <dbReference type="PROSITE" id="PS51462"/>
    </source>
</evidence>
<proteinExistence type="predicted"/>
<evidence type="ECO:0000313" key="2">
    <source>
        <dbReference type="EMBL" id="KAL0840477.1"/>
    </source>
</evidence>
<dbReference type="SUPFAM" id="SSF55811">
    <property type="entry name" value="Nudix"/>
    <property type="match status" value="1"/>
</dbReference>
<dbReference type="PANTHER" id="PTHR13622">
    <property type="entry name" value="THIAMIN PYROPHOSPHOKINASE"/>
    <property type="match status" value="1"/>
</dbReference>
<feature type="domain" description="Nudix hydrolase" evidence="1">
    <location>
        <begin position="136"/>
        <end position="277"/>
    </location>
</feature>
<accession>A0ABD0TAR7</accession>
<dbReference type="Pfam" id="PF15916">
    <property type="entry name" value="DUF4743"/>
    <property type="match status" value="1"/>
</dbReference>
<evidence type="ECO:0000313" key="3">
    <source>
        <dbReference type="EMBL" id="KAL0892266.1"/>
    </source>
</evidence>
<dbReference type="Proteomes" id="UP001549920">
    <property type="component" value="Unassembled WGS sequence"/>
</dbReference>
<keyword evidence="4" id="KW-1185">Reference proteome</keyword>
<comment type="caution">
    <text evidence="2">The sequence shown here is derived from an EMBL/GenBank/DDBJ whole genome shotgun (WGS) entry which is preliminary data.</text>
</comment>
<evidence type="ECO:0000313" key="5">
    <source>
        <dbReference type="Proteomes" id="UP001549921"/>
    </source>
</evidence>
<gene>
    <name evidence="3" type="ORF">ABMA27_015448</name>
    <name evidence="2" type="ORF">ABMA28_015723</name>
</gene>
<name>A0ABD0TAR7_LOXSC</name>
<dbReference type="Pfam" id="PF00293">
    <property type="entry name" value="NUDIX"/>
    <property type="match status" value="1"/>
</dbReference>
<dbReference type="PROSITE" id="PS51462">
    <property type="entry name" value="NUDIX"/>
    <property type="match status" value="1"/>
</dbReference>
<reference evidence="4 5" key="1">
    <citation type="submission" date="2024-06" db="EMBL/GenBank/DDBJ databases">
        <title>A chromosome-level genome assembly of beet webworm, Loxostege sticticalis.</title>
        <authorList>
            <person name="Zhang Y."/>
        </authorList>
    </citation>
    <scope>NUCLEOTIDE SEQUENCE [LARGE SCALE GENOMIC DNA]</scope>
    <source>
        <strain evidence="3">AQ026</strain>
        <strain evidence="2">AQ028</strain>
        <tissue evidence="2">Male pupae</tissue>
        <tissue evidence="3">Whole body</tissue>
    </source>
</reference>
<dbReference type="EMBL" id="JBEUOH010000007">
    <property type="protein sequence ID" value="KAL0892266.1"/>
    <property type="molecule type" value="Genomic_DNA"/>
</dbReference>
<evidence type="ECO:0000313" key="4">
    <source>
        <dbReference type="Proteomes" id="UP001549920"/>
    </source>
</evidence>
<dbReference type="CDD" id="cd03676">
    <property type="entry name" value="NUDIX_Tnr3_like"/>
    <property type="match status" value="1"/>
</dbReference>
<dbReference type="InterPro" id="IPR015797">
    <property type="entry name" value="NUDIX_hydrolase-like_dom_sf"/>
</dbReference>
<dbReference type="InterPro" id="IPR000086">
    <property type="entry name" value="NUDIX_hydrolase_dom"/>
</dbReference>